<feature type="domain" description="GS catalytic" evidence="12">
    <location>
        <begin position="146"/>
        <end position="480"/>
    </location>
</feature>
<evidence type="ECO:0000256" key="3">
    <source>
        <dbReference type="ARBA" id="ARBA00009897"/>
    </source>
</evidence>
<keyword evidence="5" id="KW-0547">Nucleotide-binding</keyword>
<dbReference type="Pfam" id="PF00120">
    <property type="entry name" value="Gln-synt_C"/>
    <property type="match status" value="1"/>
</dbReference>
<dbReference type="Gene3D" id="3.30.590.10">
    <property type="entry name" value="Glutamine synthetase/guanido kinase, catalytic domain"/>
    <property type="match status" value="1"/>
</dbReference>
<dbReference type="GO" id="GO:0005524">
    <property type="term" value="F:ATP binding"/>
    <property type="evidence" value="ECO:0007669"/>
    <property type="project" value="UniProtKB-KW"/>
</dbReference>
<dbReference type="AlphaFoldDB" id="J1JV79"/>
<evidence type="ECO:0000259" key="11">
    <source>
        <dbReference type="PROSITE" id="PS51986"/>
    </source>
</evidence>
<keyword evidence="7" id="KW-0460">Magnesium</keyword>
<dbReference type="PATRIC" id="fig|1094557.3.peg.1158"/>
<dbReference type="GO" id="GO:0006598">
    <property type="term" value="P:polyamine catabolic process"/>
    <property type="evidence" value="ECO:0007669"/>
    <property type="project" value="TreeGrafter"/>
</dbReference>
<protein>
    <submittedName>
        <fullName evidence="13">Uncharacterized protein</fullName>
    </submittedName>
</protein>
<dbReference type="FunFam" id="3.30.590.10:FF:000005">
    <property type="entry name" value="Probable glutamine synthetase"/>
    <property type="match status" value="1"/>
</dbReference>
<dbReference type="PANTHER" id="PTHR43785:SF3">
    <property type="entry name" value="GS CATALYTIC DOMAIN-CONTAINING PROTEIN"/>
    <property type="match status" value="1"/>
</dbReference>
<dbReference type="GO" id="GO:0006542">
    <property type="term" value="P:glutamine biosynthetic process"/>
    <property type="evidence" value="ECO:0007669"/>
    <property type="project" value="InterPro"/>
</dbReference>
<dbReference type="InterPro" id="IPR008147">
    <property type="entry name" value="Gln_synt_N"/>
</dbReference>
<sequence length="480" mass="53824">MSLCVIAVRNSEPMKRKGYKPISDFLKSLRGVNNWEQVSQWLSFRDVEDIECITPDQAGVARGKMMLSKKFTSETSLALPSAVFMTTISGSYPEDGNGFEYPKTDGDLRLEPDLSTLSIVPWEDAPTAQVICDLVYQNGQAVDYTPRNVLRTVIDFYTQMGLKPIVSPEIEFYLVEKNPDPDYPLVPPVGRSGRSIGGGQGYSIAGVNEFDELIDDIYQFSEAQGLEIDTLIHEEGAGQFEINLRHGDPIELADQVFMFKRTIREAALKHNMYATFMAKPIQGQPGSAMHIHQSVIDQKTGDNIFTEKDGGESMRFRHFIGGLQKHMAGVFVMLAPYVNSYRRLMPCFSAPVNLRWGYDNRTTAFRVPRSVPQGRRVENRLPSSDANPYLALAASLACGLIGLQNKLEPDEPAEKTVNADNIELPRGLIEAVNLFEQDKALRAILGDAFVNTYAAIKRQEFETFMQVISPWEREYLLLNV</sequence>
<dbReference type="InterPro" id="IPR036651">
    <property type="entry name" value="Gln_synt_N_sf"/>
</dbReference>
<dbReference type="SUPFAM" id="SSF55931">
    <property type="entry name" value="Glutamine synthetase/guanido kinase"/>
    <property type="match status" value="1"/>
</dbReference>
<feature type="domain" description="GS beta-grasp" evidence="11">
    <location>
        <begin position="48"/>
        <end position="139"/>
    </location>
</feature>
<dbReference type="SUPFAM" id="SSF54368">
    <property type="entry name" value="Glutamine synthetase, N-terminal domain"/>
    <property type="match status" value="1"/>
</dbReference>
<evidence type="ECO:0000256" key="5">
    <source>
        <dbReference type="ARBA" id="ARBA00022741"/>
    </source>
</evidence>
<dbReference type="eggNOG" id="COG0174">
    <property type="taxonomic scope" value="Bacteria"/>
</dbReference>
<gene>
    <name evidence="13" type="ORF">ME3_01108</name>
</gene>
<evidence type="ECO:0000259" key="12">
    <source>
        <dbReference type="PROSITE" id="PS51987"/>
    </source>
</evidence>
<evidence type="ECO:0000256" key="10">
    <source>
        <dbReference type="RuleBase" id="RU000384"/>
    </source>
</evidence>
<dbReference type="Gene3D" id="3.10.20.70">
    <property type="entry name" value="Glutamine synthetase, N-terminal domain"/>
    <property type="match status" value="1"/>
</dbReference>
<comment type="function">
    <text evidence="2">Catalyzes the ATP-dependent biosynthesis of glutamine from glutamate and ammonia.</text>
</comment>
<accession>J1JV79</accession>
<proteinExistence type="inferred from homology"/>
<dbReference type="PANTHER" id="PTHR43785">
    <property type="entry name" value="GAMMA-GLUTAMYLPUTRESCINE SYNTHETASE"/>
    <property type="match status" value="1"/>
</dbReference>
<dbReference type="PROSITE" id="PS51986">
    <property type="entry name" value="GS_BETA_GRASP"/>
    <property type="match status" value="1"/>
</dbReference>
<name>J1JV79_9HYPH</name>
<evidence type="ECO:0000256" key="6">
    <source>
        <dbReference type="ARBA" id="ARBA00022840"/>
    </source>
</evidence>
<evidence type="ECO:0000256" key="4">
    <source>
        <dbReference type="ARBA" id="ARBA00022598"/>
    </source>
</evidence>
<dbReference type="PROSITE" id="PS00181">
    <property type="entry name" value="GLNA_ATP"/>
    <property type="match status" value="1"/>
</dbReference>
<keyword evidence="8" id="KW-0535">Nitrogen fixation</keyword>
<organism evidence="13 14">
    <name type="scientific">Bartonella melophagi K-2C</name>
    <dbReference type="NCBI Taxonomy" id="1094557"/>
    <lineage>
        <taxon>Bacteria</taxon>
        <taxon>Pseudomonadati</taxon>
        <taxon>Pseudomonadota</taxon>
        <taxon>Alphaproteobacteria</taxon>
        <taxon>Hyphomicrobiales</taxon>
        <taxon>Bartonellaceae</taxon>
        <taxon>Bartonella</taxon>
    </lineage>
</organism>
<evidence type="ECO:0000313" key="13">
    <source>
        <dbReference type="EMBL" id="EJF88410.1"/>
    </source>
</evidence>
<evidence type="ECO:0000256" key="8">
    <source>
        <dbReference type="ARBA" id="ARBA00023231"/>
    </source>
</evidence>
<comment type="caution">
    <text evidence="13">The sequence shown here is derived from an EMBL/GenBank/DDBJ whole genome shotgun (WGS) entry which is preliminary data.</text>
</comment>
<dbReference type="InterPro" id="IPR014746">
    <property type="entry name" value="Gln_synth/guanido_kin_cat_dom"/>
</dbReference>
<dbReference type="Proteomes" id="UP000009017">
    <property type="component" value="Unassembled WGS sequence"/>
</dbReference>
<dbReference type="EMBL" id="AIMA01000025">
    <property type="protein sequence ID" value="EJF88410.1"/>
    <property type="molecule type" value="Genomic_DNA"/>
</dbReference>
<evidence type="ECO:0000256" key="9">
    <source>
        <dbReference type="PROSITE-ProRule" id="PRU01330"/>
    </source>
</evidence>
<comment type="cofactor">
    <cofactor evidence="1">
        <name>Mg(2+)</name>
        <dbReference type="ChEBI" id="CHEBI:18420"/>
    </cofactor>
</comment>
<dbReference type="HOGENOM" id="CLU_017290_0_0_5"/>
<dbReference type="PROSITE" id="PS51987">
    <property type="entry name" value="GS_CATALYTIC"/>
    <property type="match status" value="1"/>
</dbReference>
<evidence type="ECO:0000256" key="2">
    <source>
        <dbReference type="ARBA" id="ARBA00003117"/>
    </source>
</evidence>
<comment type="similarity">
    <text evidence="3 9 10">Belongs to the glutamine synthetase family.</text>
</comment>
<dbReference type="SMART" id="SM01230">
    <property type="entry name" value="Gln-synt_C"/>
    <property type="match status" value="1"/>
</dbReference>
<evidence type="ECO:0000256" key="7">
    <source>
        <dbReference type="ARBA" id="ARBA00022842"/>
    </source>
</evidence>
<dbReference type="InterPro" id="IPR027303">
    <property type="entry name" value="Gln_synth_gly_rich_site"/>
</dbReference>
<keyword evidence="14" id="KW-1185">Reference proteome</keyword>
<keyword evidence="4" id="KW-0436">Ligase</keyword>
<dbReference type="GO" id="GO:0004356">
    <property type="term" value="F:glutamine synthetase activity"/>
    <property type="evidence" value="ECO:0007669"/>
    <property type="project" value="InterPro"/>
</dbReference>
<keyword evidence="6" id="KW-0067">ATP-binding</keyword>
<dbReference type="InterPro" id="IPR008146">
    <property type="entry name" value="Gln_synth_cat_dom"/>
</dbReference>
<evidence type="ECO:0000313" key="14">
    <source>
        <dbReference type="Proteomes" id="UP000009017"/>
    </source>
</evidence>
<evidence type="ECO:0000256" key="1">
    <source>
        <dbReference type="ARBA" id="ARBA00001946"/>
    </source>
</evidence>
<reference evidence="13 14" key="1">
    <citation type="submission" date="2012-03" db="EMBL/GenBank/DDBJ databases">
        <title>The Genome Sequence of Bartonella melophagi K-2C.</title>
        <authorList>
            <consortium name="The Broad Institute Genome Sequencing Platform"/>
            <consortium name="The Broad Institute Genome Sequencing Center for Infectious Disease"/>
            <person name="Feldgarden M."/>
            <person name="Kirby J."/>
            <person name="Kosoy M."/>
            <person name="Birtles R."/>
            <person name="Probert W.S."/>
            <person name="Chiaraviglio L."/>
            <person name="Young S.K."/>
            <person name="Zeng Q."/>
            <person name="Gargeya S."/>
            <person name="Fitzgerald M."/>
            <person name="Haas B."/>
            <person name="Abouelleil A."/>
            <person name="Alvarado L."/>
            <person name="Arachchi H.M."/>
            <person name="Berlin A."/>
            <person name="Chapman S.B."/>
            <person name="Gearin G."/>
            <person name="Goldberg J."/>
            <person name="Griggs A."/>
            <person name="Gujja S."/>
            <person name="Hansen M."/>
            <person name="Heiman D."/>
            <person name="Howarth C."/>
            <person name="Larimer J."/>
            <person name="Lui A."/>
            <person name="MacDonald P.J.P."/>
            <person name="McCowen C."/>
            <person name="Montmayeur A."/>
            <person name="Murphy C."/>
            <person name="Neiman D."/>
            <person name="Pearson M."/>
            <person name="Priest M."/>
            <person name="Roberts A."/>
            <person name="Saif S."/>
            <person name="Shea T."/>
            <person name="Sisk P."/>
            <person name="Stolte C."/>
            <person name="Sykes S."/>
            <person name="Wortman J."/>
            <person name="Nusbaum C."/>
            <person name="Birren B."/>
        </authorList>
    </citation>
    <scope>NUCLEOTIDE SEQUENCE [LARGE SCALE GENOMIC DNA]</scope>
    <source>
        <strain evidence="13 14">K-2C</strain>
    </source>
</reference>